<keyword evidence="1" id="KW-0472">Membrane</keyword>
<evidence type="ECO:0000256" key="1">
    <source>
        <dbReference type="SAM" id="Phobius"/>
    </source>
</evidence>
<keyword evidence="1" id="KW-0812">Transmembrane</keyword>
<proteinExistence type="predicted"/>
<protein>
    <submittedName>
        <fullName evidence="2">Uncharacterized protein</fullName>
    </submittedName>
</protein>
<keyword evidence="3" id="KW-1185">Reference proteome</keyword>
<dbReference type="EMBL" id="SJPH01000003">
    <property type="protein sequence ID" value="TWT46519.1"/>
    <property type="molecule type" value="Genomic_DNA"/>
</dbReference>
<feature type="transmembrane region" description="Helical" evidence="1">
    <location>
        <begin position="28"/>
        <end position="47"/>
    </location>
</feature>
<evidence type="ECO:0000313" key="3">
    <source>
        <dbReference type="Proteomes" id="UP000318995"/>
    </source>
</evidence>
<comment type="caution">
    <text evidence="2">The sequence shown here is derived from an EMBL/GenBank/DDBJ whole genome shotgun (WGS) entry which is preliminary data.</text>
</comment>
<evidence type="ECO:0000313" key="2">
    <source>
        <dbReference type="EMBL" id="TWT46519.1"/>
    </source>
</evidence>
<name>A0A5C5W914_9BACT</name>
<reference evidence="2 3" key="1">
    <citation type="submission" date="2019-02" db="EMBL/GenBank/DDBJ databases">
        <title>Deep-cultivation of Planctomycetes and their phenomic and genomic characterization uncovers novel biology.</title>
        <authorList>
            <person name="Wiegand S."/>
            <person name="Jogler M."/>
            <person name="Boedeker C."/>
            <person name="Pinto D."/>
            <person name="Vollmers J."/>
            <person name="Rivas-Marin E."/>
            <person name="Kohn T."/>
            <person name="Peeters S.H."/>
            <person name="Heuer A."/>
            <person name="Rast P."/>
            <person name="Oberbeckmann S."/>
            <person name="Bunk B."/>
            <person name="Jeske O."/>
            <person name="Meyerdierks A."/>
            <person name="Storesund J.E."/>
            <person name="Kallscheuer N."/>
            <person name="Luecker S."/>
            <person name="Lage O.M."/>
            <person name="Pohl T."/>
            <person name="Merkel B.J."/>
            <person name="Hornburger P."/>
            <person name="Mueller R.-W."/>
            <person name="Bruemmer F."/>
            <person name="Labrenz M."/>
            <person name="Spormann A.M."/>
            <person name="Op Den Camp H."/>
            <person name="Overmann J."/>
            <person name="Amann R."/>
            <person name="Jetten M.S.M."/>
            <person name="Mascher T."/>
            <person name="Medema M.H."/>
            <person name="Devos D.P."/>
            <person name="Kaster A.-K."/>
            <person name="Ovreas L."/>
            <person name="Rohde M."/>
            <person name="Galperin M.Y."/>
            <person name="Jogler C."/>
        </authorList>
    </citation>
    <scope>NUCLEOTIDE SEQUENCE [LARGE SCALE GENOMIC DNA]</scope>
    <source>
        <strain evidence="2 3">Pla111</strain>
    </source>
</reference>
<dbReference type="Proteomes" id="UP000318995">
    <property type="component" value="Unassembled WGS sequence"/>
</dbReference>
<sequence>MLTIATSLFAHALPLAQAATGPRGYTWSWAIILPCVLLGLMVALRPAKRTYDVKKPKVD</sequence>
<dbReference type="AlphaFoldDB" id="A0A5C5W914"/>
<gene>
    <name evidence="2" type="ORF">Pla111_16150</name>
</gene>
<dbReference type="OrthoDB" id="9804503at2"/>
<accession>A0A5C5W914</accession>
<keyword evidence="1" id="KW-1133">Transmembrane helix</keyword>
<organism evidence="2 3">
    <name type="scientific">Botrimarina hoheduenensis</name>
    <dbReference type="NCBI Taxonomy" id="2528000"/>
    <lineage>
        <taxon>Bacteria</taxon>
        <taxon>Pseudomonadati</taxon>
        <taxon>Planctomycetota</taxon>
        <taxon>Planctomycetia</taxon>
        <taxon>Pirellulales</taxon>
        <taxon>Lacipirellulaceae</taxon>
        <taxon>Botrimarina</taxon>
    </lineage>
</organism>
<dbReference type="RefSeq" id="WP_146573103.1">
    <property type="nucleotide sequence ID" value="NZ_SJPH01000003.1"/>
</dbReference>